<dbReference type="SUPFAM" id="SSF103473">
    <property type="entry name" value="MFS general substrate transporter"/>
    <property type="match status" value="1"/>
</dbReference>
<dbReference type="PANTHER" id="PTHR11328">
    <property type="entry name" value="MAJOR FACILITATOR SUPERFAMILY DOMAIN-CONTAINING PROTEIN"/>
    <property type="match status" value="1"/>
</dbReference>
<name>A0A151JVP9_9HYME</name>
<dbReference type="Proteomes" id="UP000078541">
    <property type="component" value="Unassembled WGS sequence"/>
</dbReference>
<dbReference type="Gene3D" id="1.20.1250.20">
    <property type="entry name" value="MFS general substrate transporter like domains"/>
    <property type="match status" value="2"/>
</dbReference>
<dbReference type="CDD" id="cd17491">
    <property type="entry name" value="MFS_MFSD12"/>
    <property type="match status" value="1"/>
</dbReference>
<evidence type="ECO:0000313" key="3">
    <source>
        <dbReference type="Proteomes" id="UP000078541"/>
    </source>
</evidence>
<dbReference type="FunFam" id="1.20.1250.20:FF:000431">
    <property type="entry name" value="Predicted protein"/>
    <property type="match status" value="1"/>
</dbReference>
<dbReference type="GO" id="GO:0015293">
    <property type="term" value="F:symporter activity"/>
    <property type="evidence" value="ECO:0007669"/>
    <property type="project" value="InterPro"/>
</dbReference>
<dbReference type="InterPro" id="IPR036259">
    <property type="entry name" value="MFS_trans_sf"/>
</dbReference>
<keyword evidence="3" id="KW-1185">Reference proteome</keyword>
<reference evidence="2 3" key="1">
    <citation type="submission" date="2016-03" db="EMBL/GenBank/DDBJ databases">
        <title>Trachymyrmex septentrionalis WGS genome.</title>
        <authorList>
            <person name="Nygaard S."/>
            <person name="Hu H."/>
            <person name="Boomsma J."/>
            <person name="Zhang G."/>
        </authorList>
    </citation>
    <scope>NUCLEOTIDE SEQUENCE [LARGE SCALE GENOMIC DNA]</scope>
    <source>
        <strain evidence="2">Tsep2-gDNA-1</strain>
        <tissue evidence="2">Whole body</tissue>
    </source>
</reference>
<dbReference type="OrthoDB" id="1730117at2759"/>
<evidence type="ECO:0000313" key="2">
    <source>
        <dbReference type="EMBL" id="KYN37495.1"/>
    </source>
</evidence>
<accession>A0A151JVP9</accession>
<evidence type="ECO:0000256" key="1">
    <source>
        <dbReference type="ARBA" id="ARBA00008335"/>
    </source>
</evidence>
<dbReference type="InterPro" id="IPR039672">
    <property type="entry name" value="MFS_2"/>
</dbReference>
<dbReference type="EMBL" id="KQ981701">
    <property type="protein sequence ID" value="KYN37495.1"/>
    <property type="molecule type" value="Genomic_DNA"/>
</dbReference>
<dbReference type="GO" id="GO:0008643">
    <property type="term" value="P:carbohydrate transport"/>
    <property type="evidence" value="ECO:0007669"/>
    <property type="project" value="InterPro"/>
</dbReference>
<dbReference type="Pfam" id="PF13347">
    <property type="entry name" value="MFS_2"/>
    <property type="match status" value="1"/>
</dbReference>
<dbReference type="KEGG" id="tsep:108750189"/>
<dbReference type="AlphaFoldDB" id="A0A151JVP9"/>
<dbReference type="GO" id="GO:0005886">
    <property type="term" value="C:plasma membrane"/>
    <property type="evidence" value="ECO:0007669"/>
    <property type="project" value="TreeGrafter"/>
</dbReference>
<organism evidence="2 3">
    <name type="scientific">Trachymyrmex septentrionalis</name>
    <dbReference type="NCBI Taxonomy" id="34720"/>
    <lineage>
        <taxon>Eukaryota</taxon>
        <taxon>Metazoa</taxon>
        <taxon>Ecdysozoa</taxon>
        <taxon>Arthropoda</taxon>
        <taxon>Hexapoda</taxon>
        <taxon>Insecta</taxon>
        <taxon>Pterygota</taxon>
        <taxon>Neoptera</taxon>
        <taxon>Endopterygota</taxon>
        <taxon>Hymenoptera</taxon>
        <taxon>Apocrita</taxon>
        <taxon>Aculeata</taxon>
        <taxon>Formicoidea</taxon>
        <taxon>Formicidae</taxon>
        <taxon>Myrmicinae</taxon>
        <taxon>Trachymyrmex</taxon>
    </lineage>
</organism>
<comment type="similarity">
    <text evidence="1">Belongs to the major facilitator superfamily.</text>
</comment>
<proteinExistence type="inferred from homology"/>
<sequence length="491" mass="54699">MEPGTSSSTDDYVEIIRKLPLYLRLAYGTGHVLNDICASMWFTYLLVFFHLVLGFDPTLAGVVLLIGQVADALVTPFVGFQSDINDNFWLCRYGRRKTWHLLGTICVLLGFPFIFSQCLGCESAHQYAQLVYYAAFVVIFQFGWAAVQISHLALVPELTPSEHERTELIAIRFTFTVFSNVLVYCIMWGVLHVTSDEYDAQIGPSDIHKFQKVVLIGIVTGLVTSIIFHVVVKESANGTANGTGSFMHRNARTASVLLRDVRMYQVACVYMLTRLFINLCQIYIPLYLHESLNMPATSLAYIPLTMYLSSFLTSLIIERLNTKWGRKVAYSIGALLAICACIWIQFGNGDIYVKYQIYVVAVLLGSAGAIMLVTSLGVTSDLIGKNTESGAFAYGIMSFTDKLSNGLVVMLIQYLVKHCSSGYASYYYRDILTYICGVSATFALLMILYIKPFSRTTVFDTLRNDDDDGFIETPNAVDGNSSSNQSQANIH</sequence>
<gene>
    <name evidence="2" type="ORF">ALC56_08152</name>
</gene>
<protein>
    <submittedName>
        <fullName evidence="2">Putative MFS-type transporter C19orf28</fullName>
    </submittedName>
</protein>
<dbReference type="PANTHER" id="PTHR11328:SF28">
    <property type="entry name" value="MAJOR FACILITATOR SUPERFAMILY DOMAIN-CONTAINING PROTEIN 12"/>
    <property type="match status" value="1"/>
</dbReference>
<dbReference type="STRING" id="34720.A0A151JVP9"/>